<reference evidence="1" key="1">
    <citation type="journal article" date="2020" name="Stud. Mycol.">
        <title>101 Dothideomycetes genomes: a test case for predicting lifestyles and emergence of pathogens.</title>
        <authorList>
            <person name="Haridas S."/>
            <person name="Albert R."/>
            <person name="Binder M."/>
            <person name="Bloem J."/>
            <person name="Labutti K."/>
            <person name="Salamov A."/>
            <person name="Andreopoulos B."/>
            <person name="Baker S."/>
            <person name="Barry K."/>
            <person name="Bills G."/>
            <person name="Bluhm B."/>
            <person name="Cannon C."/>
            <person name="Castanera R."/>
            <person name="Culley D."/>
            <person name="Daum C."/>
            <person name="Ezra D."/>
            <person name="Gonzalez J."/>
            <person name="Henrissat B."/>
            <person name="Kuo A."/>
            <person name="Liang C."/>
            <person name="Lipzen A."/>
            <person name="Lutzoni F."/>
            <person name="Magnuson J."/>
            <person name="Mondo S."/>
            <person name="Nolan M."/>
            <person name="Ohm R."/>
            <person name="Pangilinan J."/>
            <person name="Park H.-J."/>
            <person name="Ramirez L."/>
            <person name="Alfaro M."/>
            <person name="Sun H."/>
            <person name="Tritt A."/>
            <person name="Yoshinaga Y."/>
            <person name="Zwiers L.-H."/>
            <person name="Turgeon B."/>
            <person name="Goodwin S."/>
            <person name="Spatafora J."/>
            <person name="Crous P."/>
            <person name="Grigoriev I."/>
        </authorList>
    </citation>
    <scope>NUCLEOTIDE SEQUENCE</scope>
    <source>
        <strain evidence="1">ATCC 74209</strain>
    </source>
</reference>
<keyword evidence="2" id="KW-1185">Reference proteome</keyword>
<evidence type="ECO:0000313" key="2">
    <source>
        <dbReference type="Proteomes" id="UP000799536"/>
    </source>
</evidence>
<organism evidence="1 2">
    <name type="scientific">Delitschia confertaspora ATCC 74209</name>
    <dbReference type="NCBI Taxonomy" id="1513339"/>
    <lineage>
        <taxon>Eukaryota</taxon>
        <taxon>Fungi</taxon>
        <taxon>Dikarya</taxon>
        <taxon>Ascomycota</taxon>
        <taxon>Pezizomycotina</taxon>
        <taxon>Dothideomycetes</taxon>
        <taxon>Pleosporomycetidae</taxon>
        <taxon>Pleosporales</taxon>
        <taxon>Delitschiaceae</taxon>
        <taxon>Delitschia</taxon>
    </lineage>
</organism>
<evidence type="ECO:0000313" key="1">
    <source>
        <dbReference type="EMBL" id="KAF2197277.1"/>
    </source>
</evidence>
<accession>A0A9P4JIG5</accession>
<gene>
    <name evidence="1" type="ORF">GQ43DRAFT_496508</name>
</gene>
<dbReference type="AlphaFoldDB" id="A0A9P4JIG5"/>
<protein>
    <submittedName>
        <fullName evidence="1">Uncharacterized protein</fullName>
    </submittedName>
</protein>
<dbReference type="EMBL" id="ML994255">
    <property type="protein sequence ID" value="KAF2197277.1"/>
    <property type="molecule type" value="Genomic_DNA"/>
</dbReference>
<name>A0A9P4JIG5_9PLEO</name>
<comment type="caution">
    <text evidence="1">The sequence shown here is derived from an EMBL/GenBank/DDBJ whole genome shotgun (WGS) entry which is preliminary data.</text>
</comment>
<proteinExistence type="predicted"/>
<dbReference type="Proteomes" id="UP000799536">
    <property type="component" value="Unassembled WGS sequence"/>
</dbReference>
<sequence length="69" mass="7787">MAISALTVIGLQILAADLYLYLISQPEYRSPDARRKLLLRLIEAMVQSVSIVRCAWRQYLYGCNRQGGG</sequence>